<feature type="region of interest" description="Disordered" evidence="1">
    <location>
        <begin position="41"/>
        <end position="76"/>
    </location>
</feature>
<feature type="compositionally biased region" description="Basic and acidic residues" evidence="1">
    <location>
        <begin position="89"/>
        <end position="109"/>
    </location>
</feature>
<reference evidence="2 3" key="1">
    <citation type="journal article" date="2020" name="Nature">
        <title>Six reference-quality genomes reveal evolution of bat adaptations.</title>
        <authorList>
            <person name="Jebb D."/>
            <person name="Huang Z."/>
            <person name="Pippel M."/>
            <person name="Hughes G.M."/>
            <person name="Lavrichenko K."/>
            <person name="Devanna P."/>
            <person name="Winkler S."/>
            <person name="Jermiin L.S."/>
            <person name="Skirmuntt E.C."/>
            <person name="Katzourakis A."/>
            <person name="Burkitt-Gray L."/>
            <person name="Ray D.A."/>
            <person name="Sullivan K.A.M."/>
            <person name="Roscito J.G."/>
            <person name="Kirilenko B.M."/>
            <person name="Davalos L.M."/>
            <person name="Corthals A.P."/>
            <person name="Power M.L."/>
            <person name="Jones G."/>
            <person name="Ransome R.D."/>
            <person name="Dechmann D.K.N."/>
            <person name="Locatelli A.G."/>
            <person name="Puechmaille S.J."/>
            <person name="Fedrigo O."/>
            <person name="Jarvis E.D."/>
            <person name="Hiller M."/>
            <person name="Vernes S.C."/>
            <person name="Myers E.W."/>
            <person name="Teeling E.C."/>
        </authorList>
    </citation>
    <scope>NUCLEOTIDE SEQUENCE [LARGE SCALE GENOMIC DNA]</scope>
    <source>
        <strain evidence="2">MMyoMyo1</strain>
        <tissue evidence="2">Flight muscle</tissue>
    </source>
</reference>
<gene>
    <name evidence="2" type="ORF">mMyoMyo1_011475</name>
</gene>
<proteinExistence type="predicted"/>
<protein>
    <submittedName>
        <fullName evidence="2">Uncharacterized protein</fullName>
    </submittedName>
</protein>
<evidence type="ECO:0000313" key="2">
    <source>
        <dbReference type="EMBL" id="KAF6355304.1"/>
    </source>
</evidence>
<keyword evidence="3" id="KW-1185">Reference proteome</keyword>
<organism evidence="2 3">
    <name type="scientific">Myotis myotis</name>
    <name type="common">Greater mouse-eared bat</name>
    <name type="synonym">Vespertilio myotis</name>
    <dbReference type="NCBI Taxonomy" id="51298"/>
    <lineage>
        <taxon>Eukaryota</taxon>
        <taxon>Metazoa</taxon>
        <taxon>Chordata</taxon>
        <taxon>Craniata</taxon>
        <taxon>Vertebrata</taxon>
        <taxon>Euteleostomi</taxon>
        <taxon>Mammalia</taxon>
        <taxon>Eutheria</taxon>
        <taxon>Laurasiatheria</taxon>
        <taxon>Chiroptera</taxon>
        <taxon>Yangochiroptera</taxon>
        <taxon>Vespertilionidae</taxon>
        <taxon>Myotis</taxon>
    </lineage>
</organism>
<sequence>MPQRPSGWEPAAAAQTAEVVKRPPTTFLPVHNPALTFSRNRPFDRRALRPPSRRMLGNAVHPRGPNRQDSANQLQGPACITQLRACGLREEAEREEEHAPYRPSGREWETCAQNHRRKLGK</sequence>
<dbReference type="Proteomes" id="UP000527355">
    <property type="component" value="Unassembled WGS sequence"/>
</dbReference>
<feature type="region of interest" description="Disordered" evidence="1">
    <location>
        <begin position="89"/>
        <end position="121"/>
    </location>
</feature>
<feature type="region of interest" description="Disordered" evidence="1">
    <location>
        <begin position="1"/>
        <end position="25"/>
    </location>
</feature>
<name>A0A7J7Y0H9_MYOMY</name>
<evidence type="ECO:0000256" key="1">
    <source>
        <dbReference type="SAM" id="MobiDB-lite"/>
    </source>
</evidence>
<comment type="caution">
    <text evidence="2">The sequence shown here is derived from an EMBL/GenBank/DDBJ whole genome shotgun (WGS) entry which is preliminary data.</text>
</comment>
<dbReference type="AlphaFoldDB" id="A0A7J7Y0H9"/>
<dbReference type="EMBL" id="JABWUV010000005">
    <property type="protein sequence ID" value="KAF6355304.1"/>
    <property type="molecule type" value="Genomic_DNA"/>
</dbReference>
<evidence type="ECO:0000313" key="3">
    <source>
        <dbReference type="Proteomes" id="UP000527355"/>
    </source>
</evidence>
<accession>A0A7J7Y0H9</accession>